<feature type="signal peptide" evidence="19">
    <location>
        <begin position="1"/>
        <end position="19"/>
    </location>
</feature>
<evidence type="ECO:0000256" key="10">
    <source>
        <dbReference type="ARBA" id="ARBA00023157"/>
    </source>
</evidence>
<feature type="domain" description="Interferon gamma receptor D2" evidence="21">
    <location>
        <begin position="130"/>
        <end position="238"/>
    </location>
</feature>
<evidence type="ECO:0000256" key="4">
    <source>
        <dbReference type="ARBA" id="ARBA00022553"/>
    </source>
</evidence>
<evidence type="ECO:0000256" key="5">
    <source>
        <dbReference type="ARBA" id="ARBA00022692"/>
    </source>
</evidence>
<dbReference type="Gene3D" id="2.60.40.10">
    <property type="entry name" value="Immunoglobulins"/>
    <property type="match status" value="2"/>
</dbReference>
<keyword evidence="10" id="KW-1015">Disulfide bond</keyword>
<reference evidence="22" key="2">
    <citation type="submission" date="2025-08" db="UniProtKB">
        <authorList>
            <consortium name="Ensembl"/>
        </authorList>
    </citation>
    <scope>IDENTIFICATION</scope>
</reference>
<organism evidence="22 23">
    <name type="scientific">Equus asinus</name>
    <name type="common">Donkey</name>
    <name type="synonym">Equus africanus asinus</name>
    <dbReference type="NCBI Taxonomy" id="9793"/>
    <lineage>
        <taxon>Eukaryota</taxon>
        <taxon>Metazoa</taxon>
        <taxon>Chordata</taxon>
        <taxon>Craniata</taxon>
        <taxon>Vertebrata</taxon>
        <taxon>Euteleostomi</taxon>
        <taxon>Mammalia</taxon>
        <taxon>Eutheria</taxon>
        <taxon>Laurasiatheria</taxon>
        <taxon>Perissodactyla</taxon>
        <taxon>Equidae</taxon>
        <taxon>Equus</taxon>
    </lineage>
</organism>
<dbReference type="GO" id="GO:0019955">
    <property type="term" value="F:cytokine binding"/>
    <property type="evidence" value="ECO:0007669"/>
    <property type="project" value="InterPro"/>
</dbReference>
<evidence type="ECO:0000256" key="15">
    <source>
        <dbReference type="ARBA" id="ARBA00069555"/>
    </source>
</evidence>
<dbReference type="PRINTS" id="PR01777">
    <property type="entry name" value="INTERFERONGR"/>
</dbReference>
<feature type="region of interest" description="Disordered" evidence="17">
    <location>
        <begin position="323"/>
        <end position="382"/>
    </location>
</feature>
<dbReference type="FunFam" id="2.60.40.10:FF:001244">
    <property type="entry name" value="Interferon gamma receptor 1"/>
    <property type="match status" value="1"/>
</dbReference>
<dbReference type="InterPro" id="IPR013783">
    <property type="entry name" value="Ig-like_fold"/>
</dbReference>
<accession>A0A9L0KCC3</accession>
<comment type="subunit">
    <text evidence="14">Monomer. Heterodimer with IFNGR2, to form the IFNG receptor complex. Interacts with JAK1. Interacts (when phosphorylated) with STAT1. Interacts with SOCS1.</text>
</comment>
<reference evidence="22 23" key="1">
    <citation type="journal article" date="2020" name="Nat. Commun.">
        <title>Donkey genomes provide new insights into domestication and selection for coat color.</title>
        <authorList>
            <person name="Wang"/>
            <person name="C."/>
            <person name="Li"/>
            <person name="H."/>
            <person name="Guo"/>
            <person name="Y."/>
            <person name="Huang"/>
            <person name="J."/>
            <person name="Sun"/>
            <person name="Y."/>
            <person name="Min"/>
            <person name="J."/>
            <person name="Wang"/>
            <person name="J."/>
            <person name="Fang"/>
            <person name="X."/>
            <person name="Zhao"/>
            <person name="Z."/>
            <person name="Wang"/>
            <person name="S."/>
            <person name="Zhang"/>
            <person name="Y."/>
            <person name="Liu"/>
            <person name="Q."/>
            <person name="Jiang"/>
            <person name="Q."/>
            <person name="Wang"/>
            <person name="X."/>
            <person name="Guo"/>
            <person name="Y."/>
            <person name="Yang"/>
            <person name="C."/>
            <person name="Wang"/>
            <person name="Y."/>
            <person name="Tian"/>
            <person name="F."/>
            <person name="Zhuang"/>
            <person name="G."/>
            <person name="Fan"/>
            <person name="Y."/>
            <person name="Gao"/>
            <person name="Q."/>
            <person name="Li"/>
            <person name="Y."/>
            <person name="Ju"/>
            <person name="Z."/>
            <person name="Li"/>
            <person name="J."/>
            <person name="Li"/>
            <person name="R."/>
            <person name="Hou"/>
            <person name="M."/>
            <person name="Yang"/>
            <person name="G."/>
            <person name="Liu"/>
            <person name="G."/>
            <person name="Liu"/>
            <person name="W."/>
            <person name="Guo"/>
            <person name="J."/>
            <person name="Pan"/>
            <person name="S."/>
            <person name="Fan"/>
            <person name="G."/>
            <person name="Zhang"/>
            <person name="W."/>
            <person name="Zhang"/>
            <person name="R."/>
            <person name="Yu"/>
            <person name="J."/>
            <person name="Zhang"/>
            <person name="X."/>
            <person name="Yin"/>
            <person name="Q."/>
            <person name="Ji"/>
            <person name="C."/>
            <person name="Jin"/>
            <person name="Y."/>
            <person name="Yue"/>
            <person name="G."/>
            <person name="Liu"/>
            <person name="M."/>
            <person name="Xu"/>
            <person name="J."/>
            <person name="Liu"/>
            <person name="S."/>
            <person name="Jordana"/>
            <person name="J."/>
            <person name="Noce"/>
            <person name="A."/>
            <person name="Amills"/>
            <person name="M."/>
            <person name="Wu"/>
            <person name="D.D."/>
            <person name="Li"/>
            <person name="S."/>
            <person name="Zhou"/>
            <person name="X. and Zhong"/>
            <person name="J."/>
        </authorList>
    </citation>
    <scope>NUCLEOTIDE SEQUENCE [LARGE SCALE GENOMIC DNA]</scope>
</reference>
<evidence type="ECO:0000256" key="2">
    <source>
        <dbReference type="ARBA" id="ARBA00005399"/>
    </source>
</evidence>
<feature type="chain" id="PRO_5040421669" description="Interferon gamma receptor 1" evidence="19">
    <location>
        <begin position="20"/>
        <end position="472"/>
    </location>
</feature>
<evidence type="ECO:0000256" key="17">
    <source>
        <dbReference type="SAM" id="MobiDB-lite"/>
    </source>
</evidence>
<reference evidence="22" key="3">
    <citation type="submission" date="2025-09" db="UniProtKB">
        <authorList>
            <consortium name="Ensembl"/>
        </authorList>
    </citation>
    <scope>IDENTIFICATION</scope>
</reference>
<dbReference type="GO" id="GO:0004906">
    <property type="term" value="F:type II interferon receptor activity"/>
    <property type="evidence" value="ECO:0007669"/>
    <property type="project" value="Ensembl"/>
</dbReference>
<feature type="compositionally biased region" description="Polar residues" evidence="17">
    <location>
        <begin position="406"/>
        <end position="418"/>
    </location>
</feature>
<dbReference type="GeneID" id="106837196"/>
<keyword evidence="7" id="KW-0832">Ubl conjugation</keyword>
<evidence type="ECO:0000256" key="6">
    <source>
        <dbReference type="ARBA" id="ARBA00022729"/>
    </source>
</evidence>
<evidence type="ECO:0000256" key="9">
    <source>
        <dbReference type="ARBA" id="ARBA00023136"/>
    </source>
</evidence>
<evidence type="ECO:0000256" key="1">
    <source>
        <dbReference type="ARBA" id="ARBA00004251"/>
    </source>
</evidence>
<keyword evidence="12" id="KW-0325">Glycoprotein</keyword>
<dbReference type="SUPFAM" id="SSF49265">
    <property type="entry name" value="Fibronectin type III"/>
    <property type="match status" value="2"/>
</dbReference>
<keyword evidence="8 18" id="KW-1133">Transmembrane helix</keyword>
<evidence type="ECO:0000259" key="21">
    <source>
        <dbReference type="Pfam" id="PF07140"/>
    </source>
</evidence>
<dbReference type="Pfam" id="PF01108">
    <property type="entry name" value="Tissue_fac"/>
    <property type="match status" value="1"/>
</dbReference>
<dbReference type="Proteomes" id="UP000694387">
    <property type="component" value="Chromosome 21"/>
</dbReference>
<keyword evidence="5 18" id="KW-0812">Transmembrane</keyword>
<keyword evidence="3" id="KW-1003">Cell membrane</keyword>
<dbReference type="RefSeq" id="XP_044610531.1">
    <property type="nucleotide sequence ID" value="XM_044754596.2"/>
</dbReference>
<dbReference type="InterPro" id="IPR021126">
    <property type="entry name" value="IFN_gamma_rc_D2_pox/mammal"/>
</dbReference>
<evidence type="ECO:0000313" key="22">
    <source>
        <dbReference type="Ensembl" id="ENSEASP00005060072.1"/>
    </source>
</evidence>
<keyword evidence="13" id="KW-0393">Immunoglobulin domain</keyword>
<dbReference type="GeneTree" id="ENSGT00510000048929"/>
<dbReference type="GO" id="GO:0005886">
    <property type="term" value="C:plasma membrane"/>
    <property type="evidence" value="ECO:0007669"/>
    <property type="project" value="UniProtKB-SubCell"/>
</dbReference>
<proteinExistence type="inferred from homology"/>
<keyword evidence="23" id="KW-1185">Reference proteome</keyword>
<dbReference type="GO" id="GO:0009615">
    <property type="term" value="P:response to virus"/>
    <property type="evidence" value="ECO:0007669"/>
    <property type="project" value="UniProtKB-ARBA"/>
</dbReference>
<evidence type="ECO:0000256" key="18">
    <source>
        <dbReference type="SAM" id="Phobius"/>
    </source>
</evidence>
<dbReference type="FunFam" id="2.60.40.10:FF:001425">
    <property type="entry name" value="Interferon gamma receptor 1"/>
    <property type="match status" value="1"/>
</dbReference>
<dbReference type="GO" id="GO:0038196">
    <property type="term" value="P:type III interferon-mediated signaling pathway"/>
    <property type="evidence" value="ECO:0007669"/>
    <property type="project" value="Ensembl"/>
</dbReference>
<evidence type="ECO:0000256" key="16">
    <source>
        <dbReference type="ARBA" id="ARBA00082025"/>
    </source>
</evidence>
<keyword evidence="4" id="KW-0597">Phosphoprotein</keyword>
<dbReference type="InterPro" id="IPR003961">
    <property type="entry name" value="FN3_dom"/>
</dbReference>
<feature type="transmembrane region" description="Helical" evidence="18">
    <location>
        <begin position="247"/>
        <end position="271"/>
    </location>
</feature>
<name>A0A9L0KCC3_EQUAS</name>
<protein>
    <recommendedName>
        <fullName evidence="15">Interferon gamma receptor 1</fullName>
    </recommendedName>
    <alternativeName>
        <fullName evidence="16">Interferon gamma receptor alpha-chain</fullName>
    </alternativeName>
</protein>
<evidence type="ECO:0000256" key="3">
    <source>
        <dbReference type="ARBA" id="ARBA00022475"/>
    </source>
</evidence>
<keyword evidence="11" id="KW-0675">Receptor</keyword>
<gene>
    <name evidence="22" type="primary">IFNGR1</name>
</gene>
<dbReference type="CTD" id="3459"/>
<keyword evidence="6 19" id="KW-0732">Signal</keyword>
<evidence type="ECO:0000256" key="13">
    <source>
        <dbReference type="ARBA" id="ARBA00023319"/>
    </source>
</evidence>
<dbReference type="InterPro" id="IPR050650">
    <property type="entry name" value="Type-II_Cytokine-TF_Rcpt"/>
</dbReference>
<dbReference type="OMA" id="NIMLPKS"/>
<evidence type="ECO:0000256" key="19">
    <source>
        <dbReference type="SAM" id="SignalP"/>
    </source>
</evidence>
<keyword evidence="9 18" id="KW-0472">Membrane</keyword>
<feature type="region of interest" description="Disordered" evidence="17">
    <location>
        <begin position="398"/>
        <end position="427"/>
    </location>
</feature>
<dbReference type="Ensembl" id="ENSEAST00005054811.1">
    <property type="protein sequence ID" value="ENSEASP00005060072.1"/>
    <property type="gene ID" value="ENSEASG00005011722.2"/>
</dbReference>
<evidence type="ECO:0000256" key="14">
    <source>
        <dbReference type="ARBA" id="ARBA00063248"/>
    </source>
</evidence>
<dbReference type="PANTHER" id="PTHR20859">
    <property type="entry name" value="INTERFERON/INTERLEUKIN RECEPTOR"/>
    <property type="match status" value="1"/>
</dbReference>
<evidence type="ECO:0000256" key="7">
    <source>
        <dbReference type="ARBA" id="ARBA00022843"/>
    </source>
</evidence>
<dbReference type="KEGG" id="eai:106837196"/>
<comment type="similarity">
    <text evidence="2">Belongs to the type II cytokine receptor family.</text>
</comment>
<evidence type="ECO:0000256" key="12">
    <source>
        <dbReference type="ARBA" id="ARBA00023180"/>
    </source>
</evidence>
<dbReference type="InterPro" id="IPR036116">
    <property type="entry name" value="FN3_sf"/>
</dbReference>
<evidence type="ECO:0000256" key="11">
    <source>
        <dbReference type="ARBA" id="ARBA00023170"/>
    </source>
</evidence>
<dbReference type="InterPro" id="IPR008355">
    <property type="entry name" value="Interferon_gamma_rcpt_asu"/>
</dbReference>
<feature type="compositionally biased region" description="Basic and acidic residues" evidence="17">
    <location>
        <begin position="333"/>
        <end position="348"/>
    </location>
</feature>
<sequence length="472" mass="52076">MAPLLVLLLVVLQRAGSRAEMGAADLEPPFVPPPTRVRIEAYNVNTILSWDYPTVPQAPVFTAQVKTYGNAWIDACNTSYHRCNISSKINDPTRPLWARVKARLGQEESAYADSKEFILCQHGKIGPPKLDIRKKDDQIIIDISHPLFAVNGFDLEAMYDDENACYEFVYKVYVKINGSGESTERVYECRDEDCNETHCRLGIPAFSPNSQCCAAAEGVSERWEFTTDKSEELCLTVFDDDSPEGSVWIPVVAAFLLFLVILLVACCYCRIKTKNLFKRRNNPLPSSLLSVVRSASSEPDSESKHISPVTYQPIVPENDHLSSAAVSGTQAEDSPRGGHRAELSRETDVLTTEGALSDVAPVRPLTPIRRESSVHSGSNQSEPCSVLLNSYHSRNGSDSGVVESDSFLSDSEFPPNNKTEIKTEGPESTTLRNTAVSFGYDKPHVLVDLLVDEGGKESLIGYRLTADSQEFS</sequence>
<evidence type="ECO:0000313" key="23">
    <source>
        <dbReference type="Proteomes" id="UP000694387"/>
    </source>
</evidence>
<evidence type="ECO:0000259" key="20">
    <source>
        <dbReference type="Pfam" id="PF01108"/>
    </source>
</evidence>
<dbReference type="GO" id="GO:0007259">
    <property type="term" value="P:cell surface receptor signaling pathway via JAK-STAT"/>
    <property type="evidence" value="ECO:0007669"/>
    <property type="project" value="Ensembl"/>
</dbReference>
<evidence type="ECO:0000256" key="8">
    <source>
        <dbReference type="ARBA" id="ARBA00022989"/>
    </source>
</evidence>
<dbReference type="Pfam" id="PF07140">
    <property type="entry name" value="IFNGR1_D2"/>
    <property type="match status" value="1"/>
</dbReference>
<dbReference type="PANTHER" id="PTHR20859:SF5">
    <property type="entry name" value="INTERFERON GAMMA RECEPTOR 1"/>
    <property type="match status" value="1"/>
</dbReference>
<feature type="domain" description="Fibronectin type-III" evidence="20">
    <location>
        <begin position="12"/>
        <end position="110"/>
    </location>
</feature>
<comment type="subcellular location">
    <subcellularLocation>
        <location evidence="1">Cell membrane</location>
        <topology evidence="1">Single-pass type I membrane protein</topology>
    </subcellularLocation>
</comment>
<dbReference type="AlphaFoldDB" id="A0A9L0KCC3"/>